<evidence type="ECO:0000313" key="1">
    <source>
        <dbReference type="EMBL" id="GKT46702.1"/>
    </source>
</evidence>
<dbReference type="RefSeq" id="XP_049129052.1">
    <property type="nucleotide sequence ID" value="XM_049273095.1"/>
</dbReference>
<reference evidence="1 2" key="1">
    <citation type="submission" date="2022-03" db="EMBL/GenBank/DDBJ databases">
        <title>Genome data of Colletotrichum spp.</title>
        <authorList>
            <person name="Utami Y.D."/>
            <person name="Hiruma K."/>
        </authorList>
    </citation>
    <scope>NUCLEOTIDE SEQUENCE [LARGE SCALE GENOMIC DNA]</scope>
    <source>
        <strain evidence="1 2">MAFF 239500</strain>
    </source>
</reference>
<dbReference type="EMBL" id="BQXU01000017">
    <property type="protein sequence ID" value="GKT46702.1"/>
    <property type="molecule type" value="Genomic_DNA"/>
</dbReference>
<organism evidence="1 2">
    <name type="scientific">Colletotrichum spaethianum</name>
    <dbReference type="NCBI Taxonomy" id="700344"/>
    <lineage>
        <taxon>Eukaryota</taxon>
        <taxon>Fungi</taxon>
        <taxon>Dikarya</taxon>
        <taxon>Ascomycota</taxon>
        <taxon>Pezizomycotina</taxon>
        <taxon>Sordariomycetes</taxon>
        <taxon>Hypocreomycetidae</taxon>
        <taxon>Glomerellales</taxon>
        <taxon>Glomerellaceae</taxon>
        <taxon>Colletotrichum</taxon>
        <taxon>Colletotrichum spaethianum species complex</taxon>
    </lineage>
</organism>
<keyword evidence="2" id="KW-1185">Reference proteome</keyword>
<proteinExistence type="predicted"/>
<sequence length="268" mass="30033">MTSMSLFAGTLRRAFDSPSREMLFDPEAFIEEWLWCEYQLVRYPGPLRSDCLSACRGLPDRLFIAADLGSSEAVAEAMIRCRHVQPTPSHVGNPLEPATRTAAIVYIEALVPDEPGNPLVHAVLLNLLSTSVRNIIRSLQERQSETRNENQWTQSGDEGYGDKLPTVAASKPLLIWVCLVGSVVAKLYETKLITLGITFDRDCYGQCFSMVVGSEPENVDQLQDEDLTLCKMLDVRGLRIKPYDERVLLKALLREHVYGVPMLDLAYV</sequence>
<comment type="caution">
    <text evidence="1">The sequence shown here is derived from an EMBL/GenBank/DDBJ whole genome shotgun (WGS) entry which is preliminary data.</text>
</comment>
<dbReference type="Proteomes" id="UP001055115">
    <property type="component" value="Unassembled WGS sequence"/>
</dbReference>
<name>A0AA37NYX6_9PEZI</name>
<protein>
    <submittedName>
        <fullName evidence="1">Uncharacterized protein</fullName>
    </submittedName>
</protein>
<gene>
    <name evidence="1" type="ORF">ColSpa_06883</name>
</gene>
<dbReference type="GeneID" id="73327685"/>
<dbReference type="AlphaFoldDB" id="A0AA37NYX6"/>
<evidence type="ECO:0000313" key="2">
    <source>
        <dbReference type="Proteomes" id="UP001055115"/>
    </source>
</evidence>
<accession>A0AA37NYX6</accession>